<feature type="repeat" description="BRCA2" evidence="4">
    <location>
        <begin position="949"/>
        <end position="983"/>
    </location>
</feature>
<dbReference type="InterPro" id="IPR002093">
    <property type="entry name" value="BRCA2_repeat"/>
</dbReference>
<organism evidence="6 7">
    <name type="scientific">Trichechus manatus latirostris</name>
    <name type="common">Florida manatee</name>
    <dbReference type="NCBI Taxonomy" id="127582"/>
    <lineage>
        <taxon>Eukaryota</taxon>
        <taxon>Metazoa</taxon>
        <taxon>Chordata</taxon>
        <taxon>Craniata</taxon>
        <taxon>Vertebrata</taxon>
        <taxon>Euteleostomi</taxon>
        <taxon>Mammalia</taxon>
        <taxon>Eutheria</taxon>
        <taxon>Afrotheria</taxon>
        <taxon>Sirenia</taxon>
        <taxon>Trichechidae</taxon>
        <taxon>Trichechus</taxon>
    </lineage>
</organism>
<dbReference type="STRING" id="127582.A0A2Y9RWR4"/>
<dbReference type="GO" id="GO:0006355">
    <property type="term" value="P:regulation of DNA-templated transcription"/>
    <property type="evidence" value="ECO:0007669"/>
    <property type="project" value="TreeGrafter"/>
</dbReference>
<dbReference type="RefSeq" id="XP_023596103.1">
    <property type="nucleotide sequence ID" value="XM_023740335.1"/>
</dbReference>
<keyword evidence="6" id="KW-1185">Reference proteome</keyword>
<dbReference type="Pfam" id="PF00634">
    <property type="entry name" value="BRCA2"/>
    <property type="match status" value="6"/>
</dbReference>
<keyword evidence="3" id="KW-0234">DNA repair</keyword>
<dbReference type="GO" id="GO:0000724">
    <property type="term" value="P:double-strand break repair via homologous recombination"/>
    <property type="evidence" value="ECO:0007669"/>
    <property type="project" value="InterPro"/>
</dbReference>
<feature type="region of interest" description="Disordered" evidence="5">
    <location>
        <begin position="431"/>
        <end position="452"/>
    </location>
</feature>
<evidence type="ECO:0000313" key="7">
    <source>
        <dbReference type="RefSeq" id="XP_023596103.1"/>
    </source>
</evidence>
<feature type="region of interest" description="Disordered" evidence="5">
    <location>
        <begin position="1887"/>
        <end position="1920"/>
    </location>
</feature>
<keyword evidence="1" id="KW-0677">Repeat</keyword>
<feature type="repeat" description="BRCA2" evidence="4">
    <location>
        <begin position="1726"/>
        <end position="1760"/>
    </location>
</feature>
<feature type="repeat" description="BRCA2" evidence="4">
    <location>
        <begin position="1160"/>
        <end position="1194"/>
    </location>
</feature>
<feature type="repeat" description="BRCA2" evidence="4">
    <location>
        <begin position="734"/>
        <end position="768"/>
    </location>
</feature>
<feature type="compositionally biased region" description="Polar residues" evidence="5">
    <location>
        <begin position="1887"/>
        <end position="1903"/>
    </location>
</feature>
<dbReference type="KEGG" id="tmu:101352659"/>
<evidence type="ECO:0000256" key="2">
    <source>
        <dbReference type="ARBA" id="ARBA00022763"/>
    </source>
</evidence>
<proteinExistence type="predicted"/>
<dbReference type="FunCoup" id="A0A2Y9RWR4">
    <property type="interactions" value="963"/>
</dbReference>
<sequence>MLGNVFGEVSSCEDHLGRLVPHAVEEEVCETVAGISEEDSFSLCLTKYQRGDLQKIKTGRTRKKVFNRTKAGECEDAEKQLEEHEHLFAFEMEPDDSDPLDCNVPDEEPTGNISDTGSKEAVAASASEWSQLTLSGLNGMQMEKIPLLPTSCDQNNSEKDLTGTEKECANFITSENSLPRISSLPETEKIVNEERAVAQSSEGQSLVSHDDSILAVKQTVSGTSPVASPSQGITKSVFRVRESPDETFGAVFSDNVNDSNFKEKPEASEGGLEIDADCSQRGGSLCPSWVDSGSCPATTKHASVTLKNAGLLSTLKKKTKKFIYSINGETSYLAEKVQKDQESEPATCSAQFEAPLTFTNTDSGLLHSSIKRNSLQNVTEEPTLSLTSSFRTVLRKSSNNESSSNNKIISQDLDYKETKINTELQSSIITETDGPSCLQESHREDHPTGQRASDVAGKVWAAARHPAVRRSEVEHSGVHWQPQRSFLYDQENASTLTATPSSRDPLSNPVVISREKESHKMSEELKRKNCEATFELTKNIPLEKNQEICVLNENSKKAELSPPEKYMKVASPSVKEQFNQNTNVTVIQKDEEETALTSKITVNPNSEELFPENEDNFVFQMTNKRNMAVLENTKELPEASFSCVKEAILKNSTTVVYSDIGDEQAAQVLIIKDRDSSDVAHDLTEGDRNSEKQHLKMTVSQDLKSDISLEIDMKSSRSNDYTERCAGPLDPVSNYNFGGGFRTASNKDIKLSEHNIKKSKALFKDIEDQYPRSLACVKIVNALPLDNQKRLNKPHALDSQTLNTASADVQSSAFVSDSGNGHTAPRILSLKQDFNSNHNLTPSQKAEITELSTILEESGSQFEFTQFQKPSYIVKNNTFERSENQMTILSNSSDDWKDVDLGVTTNAPATSQVDNSKKLDGPVGDKQKVACLLKNNCNESASDCLTYKNKEKFTGFCSALGTKINVSSEALQSALKLFSDIENACEDTFAEVHPRRFSSSQCASVVSVPEVENFNNDKNLNEKHSKCPLILQNNVDMTASMFVEGNTADCKRNTENEKNKCTGTSGNTCNLGESNGNDSSKDAVVYSHKDENGWPHLIDQHSMYLKMSSQFIKGGNNEIKEGLSDVTCLEVVKAEETFHIDTSNKEQSSSNKMGENVKDFDISDLPFQATSRKNVRVAKESLNKVVNLFDKTYAEELSNFSDSLNSELLSDVSKNKMDSSSYEERNMVKNKIRKGSNPDGTENKFLTIRQPPKHETEKTREPTMLGVCTASGKKVQITKESLDRVKNLFDENRQDNTSEISSFRHQGTKTLKEREECKERLELACGTVEITTVLRSEEMENSLDNNERNLVSDETTGLLNDNLYSHIGNLKTSNNISLEVEVHENIEKETAKSPTTCYTNRSTCLANKDPALAFYTGHGRQISVSQTSLFEAKKWLREGKLEYQPGKINAAKGICLKEYPQDCVGNPSYGDSSNSIITANDKNNLSEKQDLSYLSNNCSSSSDFCDSDEVHNKSGYLSNNKVNNSDIEPVVKNVKDRESTSVSEVTSTVRRANTHPQTVSEDICVQKLVTDTSPCKNKNAATEFAMSGSSNFEVGPPVFSTASGKIVSVSHETIKRVSEMFADSSSKGGKQSTESKSGTSETKIVAGCYTALDGSEDNIFPNSQDGEECSMHSCKALDIQSEQILPHNQSMPELDKVSEIPPCQVNLNTSDVCKLNTEMLPKSISSTNVCGIFSTASGKSVQVSDASLQKTRQMFSEIEDSAKHLFSRVSFKSNERSNKFTKEKNTMIHTKNKLPSPQEGFSSSVINSSAPSGFSTASGKQVLISESALHKVKGMLEEFDLITTECNHSPTSRRDVSKIFPCVDKRIPKHCVNSKMEKTYNKEFQLSDNHNESGSSENCQSIKVSPHLSQRKQGKQQLASGTEASLVENVYLLGKEQTLPRNIKMKIGNIKTFSNLPVKTNVEVRSTYSKDPENCFETEAVEIARAFMEDDEMTDSELPSRARHSQFTCPKNEETAMLNSRIGKRRNALLSAGKFLLFPFGLQISKN</sequence>
<protein>
    <submittedName>
        <fullName evidence="7">Breast cancer type 2 susceptibility protein</fullName>
    </submittedName>
</protein>
<evidence type="ECO:0000313" key="6">
    <source>
        <dbReference type="Proteomes" id="UP000248480"/>
    </source>
</evidence>
<feature type="repeat" description="BRCA2" evidence="4">
    <location>
        <begin position="1407"/>
        <end position="1441"/>
    </location>
</feature>
<dbReference type="PANTHER" id="PTHR11289:SF0">
    <property type="entry name" value="BREAST CANCER TYPE 2 SUSCEPTIBILITY PROTEIN"/>
    <property type="match status" value="1"/>
</dbReference>
<feature type="repeat" description="BRCA2" evidence="4">
    <location>
        <begin position="1807"/>
        <end position="1841"/>
    </location>
</feature>
<feature type="repeat" description="BRCA2" evidence="4">
    <location>
        <begin position="1592"/>
        <end position="1626"/>
    </location>
</feature>
<dbReference type="PIRSF" id="PIRSF002397">
    <property type="entry name" value="BRCA2"/>
    <property type="match status" value="1"/>
</dbReference>
<evidence type="ECO:0000256" key="3">
    <source>
        <dbReference type="ARBA" id="ARBA00023204"/>
    </source>
</evidence>
<keyword evidence="2" id="KW-0227">DNA damage</keyword>
<dbReference type="InParanoid" id="A0A2Y9RWR4"/>
<evidence type="ECO:0000256" key="4">
    <source>
        <dbReference type="PROSITE-ProRule" id="PRU00032"/>
    </source>
</evidence>
<reference evidence="7" key="1">
    <citation type="submission" date="2025-08" db="UniProtKB">
        <authorList>
            <consortium name="RefSeq"/>
        </authorList>
    </citation>
    <scope>IDENTIFICATION</scope>
</reference>
<evidence type="ECO:0000256" key="1">
    <source>
        <dbReference type="ARBA" id="ARBA00022737"/>
    </source>
</evidence>
<dbReference type="GeneID" id="101352659"/>
<accession>A0A2Y9RWR4</accession>
<dbReference type="InterPro" id="IPR015525">
    <property type="entry name" value="BRCA2"/>
</dbReference>
<feature type="repeat" description="BRCA2" evidence="4">
    <location>
        <begin position="1260"/>
        <end position="1294"/>
    </location>
</feature>
<dbReference type="PROSITE" id="PS50138">
    <property type="entry name" value="BRCA2_REPEAT"/>
    <property type="match status" value="8"/>
</dbReference>
<dbReference type="PANTHER" id="PTHR11289">
    <property type="entry name" value="BREAST CANCER TYPE 2 SUSCEPTIBILITY PROTEIN BRCA2"/>
    <property type="match status" value="1"/>
</dbReference>
<dbReference type="GO" id="GO:0005634">
    <property type="term" value="C:nucleus"/>
    <property type="evidence" value="ECO:0007669"/>
    <property type="project" value="TreeGrafter"/>
</dbReference>
<gene>
    <name evidence="7" type="primary">LOC101352659</name>
</gene>
<name>A0A2Y9RWR4_TRIMA</name>
<dbReference type="Proteomes" id="UP000248480">
    <property type="component" value="Unplaced"/>
</dbReference>
<evidence type="ECO:0000256" key="5">
    <source>
        <dbReference type="SAM" id="MobiDB-lite"/>
    </source>
</evidence>